<dbReference type="InterPro" id="IPR004179">
    <property type="entry name" value="Sec63-dom"/>
</dbReference>
<dbReference type="STRING" id="90262.A0A1X2J329"/>
<dbReference type="Proteomes" id="UP000193560">
    <property type="component" value="Unassembled WGS sequence"/>
</dbReference>
<evidence type="ECO:0000256" key="9">
    <source>
        <dbReference type="SAM" id="MobiDB-lite"/>
    </source>
</evidence>
<dbReference type="InterPro" id="IPR036869">
    <property type="entry name" value="J_dom_sf"/>
</dbReference>
<dbReference type="CDD" id="cd06257">
    <property type="entry name" value="DnaJ"/>
    <property type="match status" value="1"/>
</dbReference>
<keyword evidence="6 10" id="KW-1133">Transmembrane helix</keyword>
<dbReference type="GO" id="GO:0008320">
    <property type="term" value="F:protein transmembrane transporter activity"/>
    <property type="evidence" value="ECO:0007669"/>
    <property type="project" value="TreeGrafter"/>
</dbReference>
<feature type="domain" description="J" evidence="11">
    <location>
        <begin position="106"/>
        <end position="173"/>
    </location>
</feature>
<dbReference type="Gene3D" id="1.10.287.110">
    <property type="entry name" value="DnaJ domain"/>
    <property type="match status" value="1"/>
</dbReference>
<evidence type="ECO:0000256" key="3">
    <source>
        <dbReference type="ARBA" id="ARBA00022692"/>
    </source>
</evidence>
<feature type="compositionally biased region" description="Acidic residues" evidence="9">
    <location>
        <begin position="657"/>
        <end position="672"/>
    </location>
</feature>
<gene>
    <name evidence="12" type="ORF">BCR42DRAFT_340868</name>
</gene>
<name>A0A1X2J329_9FUNG</name>
<dbReference type="GO" id="GO:0006614">
    <property type="term" value="P:SRP-dependent cotranslational protein targeting to membrane"/>
    <property type="evidence" value="ECO:0007669"/>
    <property type="project" value="TreeGrafter"/>
</dbReference>
<feature type="region of interest" description="Disordered" evidence="9">
    <location>
        <begin position="481"/>
        <end position="514"/>
    </location>
</feature>
<dbReference type="Gene3D" id="2.60.40.150">
    <property type="entry name" value="C2 domain"/>
    <property type="match status" value="1"/>
</dbReference>
<evidence type="ECO:0000313" key="13">
    <source>
        <dbReference type="Proteomes" id="UP000193560"/>
    </source>
</evidence>
<comment type="subcellular location">
    <subcellularLocation>
        <location evidence="1">Endoplasmic reticulum membrane</location>
        <topology evidence="1">Multi-pass membrane protein</topology>
    </subcellularLocation>
</comment>
<dbReference type="SUPFAM" id="SSF46565">
    <property type="entry name" value="Chaperone J-domain"/>
    <property type="match status" value="1"/>
</dbReference>
<evidence type="ECO:0000256" key="8">
    <source>
        <dbReference type="ARBA" id="ARBA00023186"/>
    </source>
</evidence>
<evidence type="ECO:0000256" key="7">
    <source>
        <dbReference type="ARBA" id="ARBA00023136"/>
    </source>
</evidence>
<dbReference type="PRINTS" id="PR00625">
    <property type="entry name" value="JDOMAIN"/>
</dbReference>
<evidence type="ECO:0000256" key="6">
    <source>
        <dbReference type="ARBA" id="ARBA00022989"/>
    </source>
</evidence>
<feature type="transmembrane region" description="Helical" evidence="10">
    <location>
        <begin position="199"/>
        <end position="217"/>
    </location>
</feature>
<dbReference type="GO" id="GO:0006620">
    <property type="term" value="P:post-translational protein targeting to endoplasmic reticulum membrane"/>
    <property type="evidence" value="ECO:0007669"/>
    <property type="project" value="TreeGrafter"/>
</dbReference>
<comment type="caution">
    <text evidence="12">The sequence shown here is derived from an EMBL/GenBank/DDBJ whole genome shotgun (WGS) entry which is preliminary data.</text>
</comment>
<dbReference type="PROSITE" id="PS00636">
    <property type="entry name" value="DNAJ_1"/>
    <property type="match status" value="1"/>
</dbReference>
<proteinExistence type="predicted"/>
<dbReference type="InterPro" id="IPR018253">
    <property type="entry name" value="DnaJ_domain_CS"/>
</dbReference>
<feature type="region of interest" description="Disordered" evidence="9">
    <location>
        <begin position="600"/>
        <end position="672"/>
    </location>
</feature>
<accession>A0A1X2J329</accession>
<dbReference type="PROSITE" id="PS50076">
    <property type="entry name" value="DNAJ_2"/>
    <property type="match status" value="1"/>
</dbReference>
<dbReference type="EMBL" id="MCGE01000001">
    <property type="protein sequence ID" value="ORZ25634.1"/>
    <property type="molecule type" value="Genomic_DNA"/>
</dbReference>
<feature type="transmembrane region" description="Helical" evidence="10">
    <location>
        <begin position="78"/>
        <end position="96"/>
    </location>
</feature>
<dbReference type="Pfam" id="PF00226">
    <property type="entry name" value="DnaJ"/>
    <property type="match status" value="1"/>
</dbReference>
<protein>
    <submittedName>
        <fullName evidence="12">Sec63 Brl domain-domain-containing protein</fullName>
    </submittedName>
</protein>
<dbReference type="InterPro" id="IPR014756">
    <property type="entry name" value="Ig_E-set"/>
</dbReference>
<keyword evidence="4" id="KW-0256">Endoplasmic reticulum</keyword>
<keyword evidence="13" id="KW-1185">Reference proteome</keyword>
<feature type="compositionally biased region" description="Acidic residues" evidence="9">
    <location>
        <begin position="606"/>
        <end position="622"/>
    </location>
</feature>
<evidence type="ECO:0000313" key="12">
    <source>
        <dbReference type="EMBL" id="ORZ25634.1"/>
    </source>
</evidence>
<keyword evidence="8" id="KW-0143">Chaperone</keyword>
<dbReference type="Gene3D" id="1.10.150.20">
    <property type="entry name" value="5' to 3' exonuclease, C-terminal subdomain"/>
    <property type="match status" value="1"/>
</dbReference>
<dbReference type="GO" id="GO:0031207">
    <property type="term" value="C:Sec62/Sec63 complex"/>
    <property type="evidence" value="ECO:0007669"/>
    <property type="project" value="TreeGrafter"/>
</dbReference>
<dbReference type="Gene3D" id="1.10.3380.10">
    <property type="entry name" value="Sec63 N-terminal domain-like domain"/>
    <property type="match status" value="1"/>
</dbReference>
<evidence type="ECO:0000256" key="5">
    <source>
        <dbReference type="ARBA" id="ARBA00022927"/>
    </source>
</evidence>
<evidence type="ECO:0000256" key="10">
    <source>
        <dbReference type="SAM" id="Phobius"/>
    </source>
</evidence>
<keyword evidence="7 10" id="KW-0472">Membrane</keyword>
<evidence type="ECO:0000256" key="2">
    <source>
        <dbReference type="ARBA" id="ARBA00022448"/>
    </source>
</evidence>
<dbReference type="InterPro" id="IPR035892">
    <property type="entry name" value="C2_domain_sf"/>
</dbReference>
<keyword evidence="3 10" id="KW-0812">Transmembrane</keyword>
<reference evidence="12 13" key="1">
    <citation type="submission" date="2016-07" db="EMBL/GenBank/DDBJ databases">
        <title>Pervasive Adenine N6-methylation of Active Genes in Fungi.</title>
        <authorList>
            <consortium name="DOE Joint Genome Institute"/>
            <person name="Mondo S.J."/>
            <person name="Dannebaum R.O."/>
            <person name="Kuo R.C."/>
            <person name="Labutti K."/>
            <person name="Haridas S."/>
            <person name="Kuo A."/>
            <person name="Salamov A."/>
            <person name="Ahrendt S.R."/>
            <person name="Lipzen A."/>
            <person name="Sullivan W."/>
            <person name="Andreopoulos W.B."/>
            <person name="Clum A."/>
            <person name="Lindquist E."/>
            <person name="Daum C."/>
            <person name="Ramamoorthy G.K."/>
            <person name="Gryganskyi A."/>
            <person name="Culley D."/>
            <person name="Magnuson J.K."/>
            <person name="James T.Y."/>
            <person name="O'Malley M.A."/>
            <person name="Stajich J.E."/>
            <person name="Spatafora J.W."/>
            <person name="Visel A."/>
            <person name="Grigoriev I.V."/>
        </authorList>
    </citation>
    <scope>NUCLEOTIDE SEQUENCE [LARGE SCALE GENOMIC DNA]</scope>
    <source>
        <strain evidence="12 13">NRRL 1336</strain>
    </source>
</reference>
<keyword evidence="2" id="KW-0813">Transport</keyword>
<sequence>MSEYTYDEEGFNFFYFLLSVLSLCLIPVTGHSIYSLWQTTHKTTEKNICHCGTCTKERIKSQESKPNKVKQSLTSPKFLFIVFGWIAVGLLAYQVSLAEPAKAKWDPYQILDISEGATLPEIKKVYRKLSLVYHPDKAPEDKHKEYEETFIQISKAYQVLTDDDIRKNYEQYGHPDGKQSFSMGVALPRTLVEGGNSKFVLLFYAIAFGLGLPFYIARWWNNSRRQTKDNILNSTMGVFVKGLKEQDGFKELIKVLSGAYEFQENVAVHAGEEQLLKQVDAIIHDELENRFGEKYERSDNSVPLYRRKARTLLYAHFLRIDLASKNAGAEILQEDQKYIVKRSVHILQGLLQIATVKQWLNVAILIMNLQQDLLQGLYPGDASVKQLPHINNQLLRRYNRSKKVQINSVQQLLNLSEPERKSLLNPLSESEYLDVIEVAQRIPKLSVQKAIFKVIGDKIITTGAIITFVLKLKNGQVHSVETNVGNNDHHDESEDEDEFDEQGNTKVKKDDDDSSIKLPMAHTPYYANEKKPCWWIFLGDPKVNRILVPPRKVTDIVDEKTIRVPFAGPPKPGTYTFSLFVKSDTYAGTDILQDIQLTIQDPTDLPPEEDVDDSISEPEEDSIAGQMKMMREQGLASALAGGTNGDDAKSGQGQTGDDNDSDSDSDSSSDEE</sequence>
<evidence type="ECO:0000256" key="4">
    <source>
        <dbReference type="ARBA" id="ARBA00022824"/>
    </source>
</evidence>
<dbReference type="SUPFAM" id="SSF158702">
    <property type="entry name" value="Sec63 N-terminal domain-like"/>
    <property type="match status" value="1"/>
</dbReference>
<dbReference type="PANTHER" id="PTHR24075:SF0">
    <property type="entry name" value="TRANSLOCATION PROTEIN SEC63 HOMOLOG"/>
    <property type="match status" value="1"/>
</dbReference>
<evidence type="ECO:0000256" key="1">
    <source>
        <dbReference type="ARBA" id="ARBA00004477"/>
    </source>
</evidence>
<dbReference type="SUPFAM" id="SSF81296">
    <property type="entry name" value="E set domains"/>
    <property type="match status" value="1"/>
</dbReference>
<organism evidence="12 13">
    <name type="scientific">Absidia repens</name>
    <dbReference type="NCBI Taxonomy" id="90262"/>
    <lineage>
        <taxon>Eukaryota</taxon>
        <taxon>Fungi</taxon>
        <taxon>Fungi incertae sedis</taxon>
        <taxon>Mucoromycota</taxon>
        <taxon>Mucoromycotina</taxon>
        <taxon>Mucoromycetes</taxon>
        <taxon>Mucorales</taxon>
        <taxon>Cunninghamellaceae</taxon>
        <taxon>Absidia</taxon>
    </lineage>
</organism>
<dbReference type="PANTHER" id="PTHR24075">
    <property type="entry name" value="SEC63 DOMAIN-CONTAINING"/>
    <property type="match status" value="1"/>
</dbReference>
<dbReference type="Pfam" id="PF02889">
    <property type="entry name" value="Sec63"/>
    <property type="match status" value="1"/>
</dbReference>
<dbReference type="OrthoDB" id="1734229at2759"/>
<dbReference type="InterPro" id="IPR001623">
    <property type="entry name" value="DnaJ_domain"/>
</dbReference>
<dbReference type="SMART" id="SM00973">
    <property type="entry name" value="Sec63"/>
    <property type="match status" value="1"/>
</dbReference>
<keyword evidence="5" id="KW-0653">Protein transport</keyword>
<dbReference type="AlphaFoldDB" id="A0A1X2J329"/>
<feature type="transmembrane region" description="Helical" evidence="10">
    <location>
        <begin position="12"/>
        <end position="37"/>
    </location>
</feature>
<dbReference type="GO" id="GO:0003723">
    <property type="term" value="F:RNA binding"/>
    <property type="evidence" value="ECO:0007669"/>
    <property type="project" value="TreeGrafter"/>
</dbReference>
<dbReference type="SMART" id="SM00271">
    <property type="entry name" value="DnaJ"/>
    <property type="match status" value="1"/>
</dbReference>
<evidence type="ECO:0000259" key="11">
    <source>
        <dbReference type="PROSITE" id="PS50076"/>
    </source>
</evidence>